<dbReference type="RefSeq" id="XP_008868333.1">
    <property type="nucleotide sequence ID" value="XM_008870111.1"/>
</dbReference>
<dbReference type="eggNOG" id="KOG1436">
    <property type="taxonomic scope" value="Eukaryota"/>
</dbReference>
<evidence type="ECO:0000256" key="7">
    <source>
        <dbReference type="SAM" id="Phobius"/>
    </source>
</evidence>
<keyword evidence="3" id="KW-0285">Flavoprotein</keyword>
<dbReference type="Pfam" id="PF01180">
    <property type="entry name" value="DHO_dh"/>
    <property type="match status" value="1"/>
</dbReference>
<feature type="transmembrane region" description="Helical" evidence="7">
    <location>
        <begin position="364"/>
        <end position="382"/>
    </location>
</feature>
<sequence length="390" mass="41129">MASPSLATTLCGNVRLDTCIFNASGPRTGSSDALAKIAASAAGAVLAKSATVLEQTGNDLPRTWQNDKVASLNSEGLPNKGIGYYLSDEVIQAAGSKPYIVSLSGHNLADNLAMLKQASATKGVHAIELNLACPNVIGHPIIAYDFDQLSTVLTAVQATMASSSTSLDTPLFHHRKKTRRVKLPPYFDGPQFEKAASIINQFKCVQFVASINTVGNALVVDAIAEMPAIRPKNGFGGLSGPAVKYSALANVKKLRELLRPDIAVIGVGGVESGEDSFNMIMCGAQAVQVGTCHWIEGPKCFDRIASELKDLMTQKGYNAVDEFRGKLQPWSKEGAAKSRDARKAGGANKSNAVATVVESKADSASLYAVIIVLLAVIAALLVEKFNLTKP</sequence>
<evidence type="ECO:0000256" key="1">
    <source>
        <dbReference type="ARBA" id="ARBA00001917"/>
    </source>
</evidence>
<dbReference type="UniPathway" id="UPA00070"/>
<keyword evidence="7" id="KW-1133">Transmembrane helix</keyword>
<dbReference type="GO" id="GO:0006207">
    <property type="term" value="P:'de novo' pyrimidine nucleobase biosynthetic process"/>
    <property type="evidence" value="ECO:0007669"/>
    <property type="project" value="InterPro"/>
</dbReference>
<keyword evidence="4" id="KW-0288">FMN</keyword>
<dbReference type="InterPro" id="IPR013785">
    <property type="entry name" value="Aldolase_TIM"/>
</dbReference>
<evidence type="ECO:0000256" key="6">
    <source>
        <dbReference type="ARBA" id="ARBA00023002"/>
    </source>
</evidence>
<dbReference type="PROSITE" id="PS00911">
    <property type="entry name" value="DHODEHASE_1"/>
    <property type="match status" value="1"/>
</dbReference>
<organism evidence="9">
    <name type="scientific">Aphanomyces invadans</name>
    <dbReference type="NCBI Taxonomy" id="157072"/>
    <lineage>
        <taxon>Eukaryota</taxon>
        <taxon>Sar</taxon>
        <taxon>Stramenopiles</taxon>
        <taxon>Oomycota</taxon>
        <taxon>Saprolegniomycetes</taxon>
        <taxon>Saprolegniales</taxon>
        <taxon>Verrucalvaceae</taxon>
        <taxon>Aphanomyces</taxon>
    </lineage>
</organism>
<evidence type="ECO:0000259" key="8">
    <source>
        <dbReference type="Pfam" id="PF01180"/>
    </source>
</evidence>
<dbReference type="InterPro" id="IPR005720">
    <property type="entry name" value="Dihydroorotate_DH_cat"/>
</dbReference>
<evidence type="ECO:0000256" key="2">
    <source>
        <dbReference type="ARBA" id="ARBA00004725"/>
    </source>
</evidence>
<reference evidence="9" key="1">
    <citation type="submission" date="2013-12" db="EMBL/GenBank/DDBJ databases">
        <title>The Genome Sequence of Aphanomyces invadans NJM9701.</title>
        <authorList>
            <consortium name="The Broad Institute Genomics Platform"/>
            <person name="Russ C."/>
            <person name="Tyler B."/>
            <person name="van West P."/>
            <person name="Dieguez-Uribeondo J."/>
            <person name="Young S.K."/>
            <person name="Zeng Q."/>
            <person name="Gargeya S."/>
            <person name="Fitzgerald M."/>
            <person name="Abouelleil A."/>
            <person name="Alvarado L."/>
            <person name="Chapman S.B."/>
            <person name="Gainer-Dewar J."/>
            <person name="Goldberg J."/>
            <person name="Griggs A."/>
            <person name="Gujja S."/>
            <person name="Hansen M."/>
            <person name="Howarth C."/>
            <person name="Imamovic A."/>
            <person name="Ireland A."/>
            <person name="Larimer J."/>
            <person name="McCowan C."/>
            <person name="Murphy C."/>
            <person name="Pearson M."/>
            <person name="Poon T.W."/>
            <person name="Priest M."/>
            <person name="Roberts A."/>
            <person name="Saif S."/>
            <person name="Shea T."/>
            <person name="Sykes S."/>
            <person name="Wortman J."/>
            <person name="Nusbaum C."/>
            <person name="Birren B."/>
        </authorList>
    </citation>
    <scope>NUCLEOTIDE SEQUENCE [LARGE SCALE GENOMIC DNA]</scope>
    <source>
        <strain evidence="9">NJM9701</strain>
    </source>
</reference>
<dbReference type="AlphaFoldDB" id="A0A024U9L9"/>
<dbReference type="PANTHER" id="PTHR48109">
    <property type="entry name" value="DIHYDROOROTATE DEHYDROGENASE (QUINONE), MITOCHONDRIAL-RELATED"/>
    <property type="match status" value="1"/>
</dbReference>
<evidence type="ECO:0000256" key="3">
    <source>
        <dbReference type="ARBA" id="ARBA00022630"/>
    </source>
</evidence>
<dbReference type="SUPFAM" id="SSF51395">
    <property type="entry name" value="FMN-linked oxidoreductases"/>
    <property type="match status" value="1"/>
</dbReference>
<gene>
    <name evidence="9" type="ORF">H310_05394</name>
</gene>
<name>A0A024U9L9_9STRA</name>
<keyword evidence="7" id="KW-0812">Transmembrane</keyword>
<dbReference type="InterPro" id="IPR001295">
    <property type="entry name" value="Dihydroorotate_DH_CS"/>
</dbReference>
<dbReference type="EMBL" id="KI913960">
    <property type="protein sequence ID" value="ETW02949.1"/>
    <property type="molecule type" value="Genomic_DNA"/>
</dbReference>
<proteinExistence type="predicted"/>
<dbReference type="GO" id="GO:0004152">
    <property type="term" value="F:dihydroorotate dehydrogenase activity"/>
    <property type="evidence" value="ECO:0007669"/>
    <property type="project" value="TreeGrafter"/>
</dbReference>
<evidence type="ECO:0000313" key="9">
    <source>
        <dbReference type="EMBL" id="ETW02949.1"/>
    </source>
</evidence>
<keyword evidence="5" id="KW-0665">Pyrimidine biosynthesis</keyword>
<accession>A0A024U9L9</accession>
<dbReference type="InterPro" id="IPR050074">
    <property type="entry name" value="DHO_dehydrogenase"/>
</dbReference>
<dbReference type="OrthoDB" id="14784at2759"/>
<dbReference type="PANTHER" id="PTHR48109:SF1">
    <property type="entry name" value="DIHYDROOROTATE DEHYDROGENASE (FUMARATE)"/>
    <property type="match status" value="1"/>
</dbReference>
<dbReference type="Gene3D" id="2.30.26.10">
    <property type="entry name" value="Dihydroorotate Dehydrogenase A, chain A, domain 2"/>
    <property type="match status" value="1"/>
</dbReference>
<dbReference type="STRING" id="157072.A0A024U9L9"/>
<dbReference type="InterPro" id="IPR023359">
    <property type="entry name" value="Dihydro_DH_chainA_dom2"/>
</dbReference>
<dbReference type="Gene3D" id="3.20.20.70">
    <property type="entry name" value="Aldolase class I"/>
    <property type="match status" value="1"/>
</dbReference>
<comment type="pathway">
    <text evidence="2">Pyrimidine metabolism; UMP biosynthesis via de novo pathway.</text>
</comment>
<evidence type="ECO:0000256" key="4">
    <source>
        <dbReference type="ARBA" id="ARBA00022643"/>
    </source>
</evidence>
<keyword evidence="7" id="KW-0472">Membrane</keyword>
<dbReference type="GO" id="GO:0005737">
    <property type="term" value="C:cytoplasm"/>
    <property type="evidence" value="ECO:0007669"/>
    <property type="project" value="InterPro"/>
</dbReference>
<dbReference type="VEuPathDB" id="FungiDB:H310_05394"/>
<feature type="domain" description="Dihydroorotate dehydrogenase catalytic" evidence="8">
    <location>
        <begin position="6"/>
        <end position="312"/>
    </location>
</feature>
<keyword evidence="6" id="KW-0560">Oxidoreductase</keyword>
<dbReference type="NCBIfam" id="NF002702">
    <property type="entry name" value="PRK02506.1"/>
    <property type="match status" value="1"/>
</dbReference>
<dbReference type="GeneID" id="20082444"/>
<evidence type="ECO:0000256" key="5">
    <source>
        <dbReference type="ARBA" id="ARBA00022975"/>
    </source>
</evidence>
<protein>
    <recommendedName>
        <fullName evidence="8">Dihydroorotate dehydrogenase catalytic domain-containing protein</fullName>
    </recommendedName>
</protein>
<dbReference type="GO" id="GO:0044205">
    <property type="term" value="P:'de novo' UMP biosynthetic process"/>
    <property type="evidence" value="ECO:0007669"/>
    <property type="project" value="UniProtKB-UniPathway"/>
</dbReference>
<comment type="cofactor">
    <cofactor evidence="1">
        <name>FMN</name>
        <dbReference type="ChEBI" id="CHEBI:58210"/>
    </cofactor>
</comment>